<keyword evidence="10 12" id="KW-0739">Sodium transport</keyword>
<sequence>MLRARKPINSSKEEIIEEKPTIRENFQHYLMNASLHGLKYMGDTTMSLFERCFFVVSFVVVFVLSGYFISNVWQKWSETPIIISINPIGIPLTTIPFPAVTICNMNQARISAARIALKGSLEDSMLDSLCGSSKEFKSNNNSTGRWSQLKRFLMNASQPCSETLIFCRFASKTVPCMDIFWSSLTDDGLCCTFNTVHPDFMFHTTINDNMWELEGSNANYSKGVPIDWTPETGYPKEMPENAFPRQAAGTGHDMGLTVGLNCDVSNYYCSSTNSYGFKILLHAPTETPKVKNFGFFVAPGTEVRVVVNPRINTASEMIRRVPIEQRQCVFANERNLSYFRTYTQENCEMECESLIVSKQCGCILYYMPKTTADAEICSLKDAKCYEMILASLVFNNSSHSCSCLPACYEIDYERRSSTSPLGVGKFLLRENFLKKDNIAVVHLYFVENTIHSYTKGELIGFTDFLSSTGGLLGLFMGFSVVSLVEMFYYISMRPHCSKRIQQNPNATQKVTPTFVAWKPDSLSVKRNLRNRQAGIVFAPIFYTFSDYNASKITLVKSKQHL</sequence>
<comment type="subcellular location">
    <subcellularLocation>
        <location evidence="1">Membrane</location>
        <topology evidence="1">Multi-pass membrane protein</topology>
    </subcellularLocation>
</comment>
<dbReference type="EMBL" id="AJVK01027922">
    <property type="status" value="NOT_ANNOTATED_CDS"/>
    <property type="molecule type" value="Genomic_DNA"/>
</dbReference>
<evidence type="ECO:0000256" key="9">
    <source>
        <dbReference type="ARBA" id="ARBA00023136"/>
    </source>
</evidence>
<dbReference type="GO" id="GO:0005886">
    <property type="term" value="C:plasma membrane"/>
    <property type="evidence" value="ECO:0007669"/>
    <property type="project" value="TreeGrafter"/>
</dbReference>
<dbReference type="PROSITE" id="PS01206">
    <property type="entry name" value="ASC"/>
    <property type="match status" value="1"/>
</dbReference>
<evidence type="ECO:0000256" key="12">
    <source>
        <dbReference type="RuleBase" id="RU000679"/>
    </source>
</evidence>
<evidence type="ECO:0000256" key="11">
    <source>
        <dbReference type="ARBA" id="ARBA00023303"/>
    </source>
</evidence>
<organism evidence="13 14">
    <name type="scientific">Phlebotomus papatasi</name>
    <name type="common">Sandfly</name>
    <dbReference type="NCBI Taxonomy" id="29031"/>
    <lineage>
        <taxon>Eukaryota</taxon>
        <taxon>Metazoa</taxon>
        <taxon>Ecdysozoa</taxon>
        <taxon>Arthropoda</taxon>
        <taxon>Hexapoda</taxon>
        <taxon>Insecta</taxon>
        <taxon>Pterygota</taxon>
        <taxon>Neoptera</taxon>
        <taxon>Endopterygota</taxon>
        <taxon>Diptera</taxon>
        <taxon>Nematocera</taxon>
        <taxon>Psychodoidea</taxon>
        <taxon>Psychodidae</taxon>
        <taxon>Phlebotomus</taxon>
        <taxon>Phlebotomus</taxon>
    </lineage>
</organism>
<keyword evidence="5 12" id="KW-0812">Transmembrane</keyword>
<evidence type="ECO:0000256" key="4">
    <source>
        <dbReference type="ARBA" id="ARBA00022461"/>
    </source>
</evidence>
<comment type="similarity">
    <text evidence="2 12">Belongs to the amiloride-sensitive sodium channel (TC 1.A.6) family.</text>
</comment>
<dbReference type="EMBL" id="AJVK01027924">
    <property type="status" value="NOT_ANNOTATED_CDS"/>
    <property type="molecule type" value="Genomic_DNA"/>
</dbReference>
<dbReference type="InterPro" id="IPR001873">
    <property type="entry name" value="ENaC"/>
</dbReference>
<dbReference type="VEuPathDB" id="VectorBase:PPAI004084"/>
<keyword evidence="11 12" id="KW-0407">Ion channel</keyword>
<keyword evidence="6" id="KW-1133">Transmembrane helix</keyword>
<dbReference type="VEuPathDB" id="VectorBase:PPAPM1_000217"/>
<protein>
    <submittedName>
        <fullName evidence="13">Uncharacterized protein</fullName>
    </submittedName>
</protein>
<dbReference type="PANTHER" id="PTHR11690">
    <property type="entry name" value="AMILORIDE-SENSITIVE SODIUM CHANNEL-RELATED"/>
    <property type="match status" value="1"/>
</dbReference>
<reference evidence="13" key="1">
    <citation type="submission" date="2022-08" db="UniProtKB">
        <authorList>
            <consortium name="EnsemblMetazoa"/>
        </authorList>
    </citation>
    <scope>IDENTIFICATION</scope>
    <source>
        <strain evidence="13">Israel</strain>
    </source>
</reference>
<dbReference type="AlphaFoldDB" id="A0A1B0GN28"/>
<evidence type="ECO:0000256" key="3">
    <source>
        <dbReference type="ARBA" id="ARBA00022448"/>
    </source>
</evidence>
<evidence type="ECO:0000256" key="7">
    <source>
        <dbReference type="ARBA" id="ARBA00023053"/>
    </source>
</evidence>
<evidence type="ECO:0000313" key="13">
    <source>
        <dbReference type="EnsemblMetazoa" id="PPAI004084-PA"/>
    </source>
</evidence>
<proteinExistence type="inferred from homology"/>
<dbReference type="Gene3D" id="2.60.470.10">
    <property type="entry name" value="Acid-sensing ion channels like domains"/>
    <property type="match status" value="1"/>
</dbReference>
<evidence type="ECO:0000256" key="10">
    <source>
        <dbReference type="ARBA" id="ARBA00023201"/>
    </source>
</evidence>
<dbReference type="EMBL" id="AJVK01027923">
    <property type="status" value="NOT_ANNOTATED_CDS"/>
    <property type="molecule type" value="Genomic_DNA"/>
</dbReference>
<evidence type="ECO:0000256" key="1">
    <source>
        <dbReference type="ARBA" id="ARBA00004141"/>
    </source>
</evidence>
<dbReference type="EnsemblMetazoa" id="PPAI004084-RA">
    <property type="protein sequence ID" value="PPAI004084-PA"/>
    <property type="gene ID" value="PPAI004084"/>
</dbReference>
<dbReference type="GO" id="GO:0015280">
    <property type="term" value="F:ligand-gated sodium channel activity"/>
    <property type="evidence" value="ECO:0007669"/>
    <property type="project" value="TreeGrafter"/>
</dbReference>
<dbReference type="PRINTS" id="PR01078">
    <property type="entry name" value="AMINACHANNEL"/>
</dbReference>
<dbReference type="Proteomes" id="UP000092462">
    <property type="component" value="Unassembled WGS sequence"/>
</dbReference>
<dbReference type="Pfam" id="PF00858">
    <property type="entry name" value="ASC"/>
    <property type="match status" value="1"/>
</dbReference>
<dbReference type="Gene3D" id="1.10.287.770">
    <property type="entry name" value="YojJ-like"/>
    <property type="match status" value="1"/>
</dbReference>
<evidence type="ECO:0000256" key="6">
    <source>
        <dbReference type="ARBA" id="ARBA00022989"/>
    </source>
</evidence>
<evidence type="ECO:0000256" key="2">
    <source>
        <dbReference type="ARBA" id="ARBA00007193"/>
    </source>
</evidence>
<dbReference type="PANTHER" id="PTHR11690:SF243">
    <property type="entry name" value="PICKPOCKET 12-RELATED"/>
    <property type="match status" value="1"/>
</dbReference>
<keyword evidence="8 12" id="KW-0406">Ion transport</keyword>
<evidence type="ECO:0000256" key="5">
    <source>
        <dbReference type="ARBA" id="ARBA00022692"/>
    </source>
</evidence>
<keyword evidence="4 12" id="KW-0894">Sodium channel</keyword>
<evidence type="ECO:0000256" key="8">
    <source>
        <dbReference type="ARBA" id="ARBA00023065"/>
    </source>
</evidence>
<keyword evidence="3 12" id="KW-0813">Transport</keyword>
<keyword evidence="9" id="KW-0472">Membrane</keyword>
<keyword evidence="14" id="KW-1185">Reference proteome</keyword>
<keyword evidence="7" id="KW-0915">Sodium</keyword>
<accession>A0A1B0GN28</accession>
<evidence type="ECO:0000313" key="14">
    <source>
        <dbReference type="Proteomes" id="UP000092462"/>
    </source>
</evidence>
<dbReference type="InterPro" id="IPR020903">
    <property type="entry name" value="ENaC_CS"/>
</dbReference>
<name>A0A1B0GN28_PHLPP</name>